<dbReference type="AlphaFoldDB" id="A0A4Y2NEY9"/>
<protein>
    <submittedName>
        <fullName evidence="2">Uncharacterized protein</fullName>
    </submittedName>
</protein>
<evidence type="ECO:0000313" key="3">
    <source>
        <dbReference type="Proteomes" id="UP000499080"/>
    </source>
</evidence>
<accession>A0A4Y2NEY9</accession>
<proteinExistence type="predicted"/>
<comment type="caution">
    <text evidence="2">The sequence shown here is derived from an EMBL/GenBank/DDBJ whole genome shotgun (WGS) entry which is preliminary data.</text>
</comment>
<evidence type="ECO:0000313" key="2">
    <source>
        <dbReference type="EMBL" id="GBN37503.1"/>
    </source>
</evidence>
<name>A0A4Y2NEY9_ARAVE</name>
<keyword evidence="3" id="KW-1185">Reference proteome</keyword>
<gene>
    <name evidence="2" type="ORF">AVEN_184346_1</name>
</gene>
<evidence type="ECO:0000256" key="1">
    <source>
        <dbReference type="SAM" id="MobiDB-lite"/>
    </source>
</evidence>
<dbReference type="EMBL" id="BGPR01009028">
    <property type="protein sequence ID" value="GBN37503.1"/>
    <property type="molecule type" value="Genomic_DNA"/>
</dbReference>
<sequence length="108" mass="11803">MCQNRNALLKVSSLKRDAPLVGGNEERAALILIDDLRNAAYLRLFKLCSSAAALYQEHLLTGLAQGSLLDAGQKQGRSRERNGNQVHAGEAGDRPHGHHGWQTHRPGE</sequence>
<reference evidence="2 3" key="1">
    <citation type="journal article" date="2019" name="Sci. Rep.">
        <title>Orb-weaving spider Araneus ventricosus genome elucidates the spidroin gene catalogue.</title>
        <authorList>
            <person name="Kono N."/>
            <person name="Nakamura H."/>
            <person name="Ohtoshi R."/>
            <person name="Moran D.A.P."/>
            <person name="Shinohara A."/>
            <person name="Yoshida Y."/>
            <person name="Fujiwara M."/>
            <person name="Mori M."/>
            <person name="Tomita M."/>
            <person name="Arakawa K."/>
        </authorList>
    </citation>
    <scope>NUCLEOTIDE SEQUENCE [LARGE SCALE GENOMIC DNA]</scope>
</reference>
<organism evidence="2 3">
    <name type="scientific">Araneus ventricosus</name>
    <name type="common">Orbweaver spider</name>
    <name type="synonym">Epeira ventricosa</name>
    <dbReference type="NCBI Taxonomy" id="182803"/>
    <lineage>
        <taxon>Eukaryota</taxon>
        <taxon>Metazoa</taxon>
        <taxon>Ecdysozoa</taxon>
        <taxon>Arthropoda</taxon>
        <taxon>Chelicerata</taxon>
        <taxon>Arachnida</taxon>
        <taxon>Araneae</taxon>
        <taxon>Araneomorphae</taxon>
        <taxon>Entelegynae</taxon>
        <taxon>Araneoidea</taxon>
        <taxon>Araneidae</taxon>
        <taxon>Araneus</taxon>
    </lineage>
</organism>
<dbReference type="Proteomes" id="UP000499080">
    <property type="component" value="Unassembled WGS sequence"/>
</dbReference>
<feature type="region of interest" description="Disordered" evidence="1">
    <location>
        <begin position="70"/>
        <end position="108"/>
    </location>
</feature>